<feature type="region of interest" description="Disordered" evidence="1">
    <location>
        <begin position="1"/>
        <end position="85"/>
    </location>
</feature>
<organism evidence="3 4">
    <name type="scientific">Elsinoe ampelina</name>
    <dbReference type="NCBI Taxonomy" id="302913"/>
    <lineage>
        <taxon>Eukaryota</taxon>
        <taxon>Fungi</taxon>
        <taxon>Dikarya</taxon>
        <taxon>Ascomycota</taxon>
        <taxon>Pezizomycotina</taxon>
        <taxon>Dothideomycetes</taxon>
        <taxon>Dothideomycetidae</taxon>
        <taxon>Myriangiales</taxon>
        <taxon>Elsinoaceae</taxon>
        <taxon>Elsinoe</taxon>
    </lineage>
</organism>
<sequence length="549" mass="59506">MTDQASQLSSRAAVQSDEYPTSLGHDTSYPEHLAPPNQTGHSDDHSTSVPEDGSRSPTSYQSPSLNDKSPVAPEFSPQPGWAWATNTGKEALPRYSNVHHDHMTANDHIEPAEPSPTNSKRKLWIILGVICIVIVLGAALGAGLGIGLKKGEDSNSSPPSTGNSSDSTRPPTTPVKNGDLGSSDYLIGGALNPAYYSTSGAWNGSGIAVANQGFGDPSVYGNMVLYYQYHTGEIRTLVLQPDDSWQQGDSKVAADARNSTPISAVSYVVNQTATWHVFYIGRDNIIREKIGTNTTREWRDGSLTAERLQAFDGDHVGLQACWYGSNYVDTRSQSADEPTVGISLWYAKDNSTFQEYRWQLAAPGRGNWKYTDILPGSNGHAGVACYTWGPGTVGYSMLADEVNDLGIWWRDANVTAKTADHPVNEWAQAQFYPYIRDLHPSSSMGYTNFLFTQRADGRLQGHNISWAVEKTSIVNGEGSGEYRSLTVGVNQGGDEVLNGTHLSVTTISTQSRGSDLTVFAQVVGNDIMCFRRDTIGGSWSKEPLPIPDT</sequence>
<reference evidence="4" key="1">
    <citation type="journal article" date="2020" name="Stud. Mycol.">
        <title>101 Dothideomycetes genomes: A test case for predicting lifestyles and emergence of pathogens.</title>
        <authorList>
            <person name="Haridas S."/>
            <person name="Albert R."/>
            <person name="Binder M."/>
            <person name="Bloem J."/>
            <person name="LaButti K."/>
            <person name="Salamov A."/>
            <person name="Andreopoulos B."/>
            <person name="Baker S."/>
            <person name="Barry K."/>
            <person name="Bills G."/>
            <person name="Bluhm B."/>
            <person name="Cannon C."/>
            <person name="Castanera R."/>
            <person name="Culley D."/>
            <person name="Daum C."/>
            <person name="Ezra D."/>
            <person name="Gonzalez J."/>
            <person name="Henrissat B."/>
            <person name="Kuo A."/>
            <person name="Liang C."/>
            <person name="Lipzen A."/>
            <person name="Lutzoni F."/>
            <person name="Magnuson J."/>
            <person name="Mondo S."/>
            <person name="Nolan M."/>
            <person name="Ohm R."/>
            <person name="Pangilinan J."/>
            <person name="Park H.-J."/>
            <person name="Ramirez L."/>
            <person name="Alfaro M."/>
            <person name="Sun H."/>
            <person name="Tritt A."/>
            <person name="Yoshinaga Y."/>
            <person name="Zwiers L.-H."/>
            <person name="Turgeon B."/>
            <person name="Goodwin S."/>
            <person name="Spatafora J."/>
            <person name="Crous P."/>
            <person name="Grigoriev I."/>
        </authorList>
    </citation>
    <scope>NUCLEOTIDE SEQUENCE [LARGE SCALE GENOMIC DNA]</scope>
    <source>
        <strain evidence="4">CECT 20119</strain>
    </source>
</reference>
<feature type="compositionally biased region" description="Low complexity" evidence="1">
    <location>
        <begin position="154"/>
        <end position="168"/>
    </location>
</feature>
<evidence type="ECO:0000256" key="2">
    <source>
        <dbReference type="SAM" id="Phobius"/>
    </source>
</evidence>
<feature type="compositionally biased region" description="Polar residues" evidence="1">
    <location>
        <begin position="55"/>
        <end position="67"/>
    </location>
</feature>
<feature type="transmembrane region" description="Helical" evidence="2">
    <location>
        <begin position="123"/>
        <end position="148"/>
    </location>
</feature>
<keyword evidence="2" id="KW-1133">Transmembrane helix</keyword>
<evidence type="ECO:0000256" key="1">
    <source>
        <dbReference type="SAM" id="MobiDB-lite"/>
    </source>
</evidence>
<dbReference type="OrthoDB" id="3923199at2759"/>
<dbReference type="Proteomes" id="UP000799538">
    <property type="component" value="Unassembled WGS sequence"/>
</dbReference>
<name>A0A6A6G7H9_9PEZI</name>
<dbReference type="AlphaFoldDB" id="A0A6A6G7H9"/>
<feature type="region of interest" description="Disordered" evidence="1">
    <location>
        <begin position="150"/>
        <end position="180"/>
    </location>
</feature>
<evidence type="ECO:0000313" key="3">
    <source>
        <dbReference type="EMBL" id="KAF2221716.1"/>
    </source>
</evidence>
<keyword evidence="4" id="KW-1185">Reference proteome</keyword>
<dbReference type="EMBL" id="ML992509">
    <property type="protein sequence ID" value="KAF2221716.1"/>
    <property type="molecule type" value="Genomic_DNA"/>
</dbReference>
<keyword evidence="2" id="KW-0472">Membrane</keyword>
<accession>A0A6A6G7H9</accession>
<proteinExistence type="predicted"/>
<dbReference type="Gene3D" id="2.120.10.70">
    <property type="entry name" value="Fucose-specific lectin"/>
    <property type="match status" value="1"/>
</dbReference>
<protein>
    <submittedName>
        <fullName evidence="3">Uncharacterized protein</fullName>
    </submittedName>
</protein>
<keyword evidence="2" id="KW-0812">Transmembrane</keyword>
<dbReference type="SUPFAM" id="SSF89372">
    <property type="entry name" value="Fucose-specific lectin"/>
    <property type="match status" value="1"/>
</dbReference>
<gene>
    <name evidence="3" type="ORF">BDZ85DRAFT_264276</name>
</gene>
<feature type="compositionally biased region" description="Polar residues" evidence="1">
    <location>
        <begin position="1"/>
        <end position="13"/>
    </location>
</feature>
<evidence type="ECO:0000313" key="4">
    <source>
        <dbReference type="Proteomes" id="UP000799538"/>
    </source>
</evidence>